<dbReference type="OrthoDB" id="10563514at2759"/>
<reference evidence="1" key="1">
    <citation type="submission" date="2016-03" db="EMBL/GenBank/DDBJ databases">
        <title>Updated assembly of Pseudogymnoascus destructans, the fungus causing white-nose syndrome of bats.</title>
        <authorList>
            <person name="Palmer J.M."/>
            <person name="Drees K.P."/>
            <person name="Foster J.T."/>
            <person name="Lindner D.L."/>
        </authorList>
    </citation>
    <scope>NUCLEOTIDE SEQUENCE [LARGE SCALE GENOMIC DNA]</scope>
    <source>
        <strain evidence="1">20631-21</strain>
    </source>
</reference>
<name>A0A177ACR2_9PEZI</name>
<protein>
    <submittedName>
        <fullName evidence="1">Uncharacterized protein</fullName>
    </submittedName>
</protein>
<dbReference type="RefSeq" id="XP_024325182.1">
    <property type="nucleotide sequence ID" value="XM_024466677.1"/>
</dbReference>
<gene>
    <name evidence="1" type="ORF">VC83_03028</name>
</gene>
<proteinExistence type="predicted"/>
<dbReference type="GeneID" id="36286105"/>
<dbReference type="AlphaFoldDB" id="A0A177ACR2"/>
<accession>A0A177ACR2</accession>
<organism evidence="1">
    <name type="scientific">Pseudogymnoascus destructans</name>
    <dbReference type="NCBI Taxonomy" id="655981"/>
    <lineage>
        <taxon>Eukaryota</taxon>
        <taxon>Fungi</taxon>
        <taxon>Dikarya</taxon>
        <taxon>Ascomycota</taxon>
        <taxon>Pezizomycotina</taxon>
        <taxon>Leotiomycetes</taxon>
        <taxon>Thelebolales</taxon>
        <taxon>Thelebolaceae</taxon>
        <taxon>Pseudogymnoascus</taxon>
    </lineage>
</organism>
<evidence type="ECO:0000313" key="1">
    <source>
        <dbReference type="EMBL" id="OAF59899.1"/>
    </source>
</evidence>
<dbReference type="Proteomes" id="UP000077154">
    <property type="component" value="Unassembled WGS sequence"/>
</dbReference>
<sequence length="137" mass="14438">MKPILTFSRSFHPLNGPTTKARGTTNAALRFHKPPILLATILHADGCVRHFHAVAVKYRGYGGSWLEGSLKGSVAGDFSANGATGAKGSVRAVWGGSIWTEGALADDITIQGSVDVQYGCIQRGHAGDLDPWLTHAA</sequence>
<dbReference type="EMBL" id="KV441392">
    <property type="protein sequence ID" value="OAF59899.1"/>
    <property type="molecule type" value="Genomic_DNA"/>
</dbReference>